<feature type="compositionally biased region" description="Basic residues" evidence="1">
    <location>
        <begin position="546"/>
        <end position="555"/>
    </location>
</feature>
<evidence type="ECO:0000313" key="4">
    <source>
        <dbReference type="Proteomes" id="UP001159363"/>
    </source>
</evidence>
<evidence type="ECO:0000256" key="2">
    <source>
        <dbReference type="SAM" id="Phobius"/>
    </source>
</evidence>
<keyword evidence="2" id="KW-0812">Transmembrane</keyword>
<proteinExistence type="predicted"/>
<keyword evidence="4" id="KW-1185">Reference proteome</keyword>
<evidence type="ECO:0000256" key="1">
    <source>
        <dbReference type="SAM" id="MobiDB-lite"/>
    </source>
</evidence>
<keyword evidence="2" id="KW-0472">Membrane</keyword>
<name>A0ABQ9HYK5_9NEOP</name>
<comment type="caution">
    <text evidence="3">The sequence shown here is derived from an EMBL/GenBank/DDBJ whole genome shotgun (WGS) entry which is preliminary data.</text>
</comment>
<feature type="region of interest" description="Disordered" evidence="1">
    <location>
        <begin position="567"/>
        <end position="586"/>
    </location>
</feature>
<dbReference type="EMBL" id="JARBHB010000003">
    <property type="protein sequence ID" value="KAJ8889327.1"/>
    <property type="molecule type" value="Genomic_DNA"/>
</dbReference>
<feature type="transmembrane region" description="Helical" evidence="2">
    <location>
        <begin position="32"/>
        <end position="50"/>
    </location>
</feature>
<keyword evidence="2" id="KW-1133">Transmembrane helix</keyword>
<accession>A0ABQ9HYK5</accession>
<reference evidence="3 4" key="1">
    <citation type="submission" date="2023-02" db="EMBL/GenBank/DDBJ databases">
        <title>LHISI_Scaffold_Assembly.</title>
        <authorList>
            <person name="Stuart O.P."/>
            <person name="Cleave R."/>
            <person name="Magrath M.J.L."/>
            <person name="Mikheyev A.S."/>
        </authorList>
    </citation>
    <scope>NUCLEOTIDE SEQUENCE [LARGE SCALE GENOMIC DNA]</scope>
    <source>
        <strain evidence="3">Daus_M_001</strain>
        <tissue evidence="3">Leg muscle</tissue>
    </source>
</reference>
<dbReference type="Proteomes" id="UP001159363">
    <property type="component" value="Chromosome 3"/>
</dbReference>
<sequence>MKDEQRLNTHFRHMAYPITVVIRHFSQKIRDSKNLVVFSILLIGVVGFSTNRTCVTKRHSFGLRAQVASSLQRLPPMVLPSGGESPKPLTASQLSGMAECCCTWKDISYVDTRYRYGRSSSAFLRSPTHVKIPVNEDRPQQGNITVLHAKQDFREHLEVVQRPSMDIEGHYQQLKTSCVSVVDITALRPYSENYLALVSRPEELLHPTEMGPLACTNCRLYCMHEANTPLKWERHMGYRAGNGDVTFAHIPTLQLTSLTVDEQLSCSPPTKAKRVQSPTGYLSDFRKWEAFRTMSLVGRFSRGSPRFPHPFIPALLHTHLNHPYRLSRPHCYGAQIFSLVHSRETLKWSKPFLGWGKGSISRKPTERKGETELQQLIPAKYWYTFSQSAPWNPLAIRQPTDREPVAACSSQSGTKFILRASCNQSEKGCSHIKVTATSSRLGGELRERSLLFSYPGGSFAMREVLHSLNFHGGELEIASLRLCRHSDVLTGALRRTSPPPPLLHPSFPVSLARGAVTSRRRRRRAGVRPSTTDDAERAVHDDQCKHSRNGGRRTMVKWVGGGGVTPADHFPEFPHCENPTLSPPLH</sequence>
<feature type="region of interest" description="Disordered" evidence="1">
    <location>
        <begin position="514"/>
        <end position="555"/>
    </location>
</feature>
<gene>
    <name evidence="3" type="ORF">PR048_008826</name>
</gene>
<organism evidence="3 4">
    <name type="scientific">Dryococelus australis</name>
    <dbReference type="NCBI Taxonomy" id="614101"/>
    <lineage>
        <taxon>Eukaryota</taxon>
        <taxon>Metazoa</taxon>
        <taxon>Ecdysozoa</taxon>
        <taxon>Arthropoda</taxon>
        <taxon>Hexapoda</taxon>
        <taxon>Insecta</taxon>
        <taxon>Pterygota</taxon>
        <taxon>Neoptera</taxon>
        <taxon>Polyneoptera</taxon>
        <taxon>Phasmatodea</taxon>
        <taxon>Verophasmatodea</taxon>
        <taxon>Anareolatae</taxon>
        <taxon>Phasmatidae</taxon>
        <taxon>Eurycanthinae</taxon>
        <taxon>Dryococelus</taxon>
    </lineage>
</organism>
<feature type="compositionally biased region" description="Basic and acidic residues" evidence="1">
    <location>
        <begin position="534"/>
        <end position="545"/>
    </location>
</feature>
<protein>
    <submittedName>
        <fullName evidence="3">Uncharacterized protein</fullName>
    </submittedName>
</protein>
<evidence type="ECO:0000313" key="3">
    <source>
        <dbReference type="EMBL" id="KAJ8889327.1"/>
    </source>
</evidence>